<keyword evidence="6 9" id="KW-0645">Protease</keyword>
<feature type="binding site" evidence="9">
    <location>
        <position position="200"/>
    </location>
    <ligand>
        <name>substrate</name>
    </ligand>
</feature>
<evidence type="ECO:0000256" key="4">
    <source>
        <dbReference type="ARBA" id="ARBA00022438"/>
    </source>
</evidence>
<feature type="binding site" evidence="9">
    <location>
        <position position="231"/>
    </location>
    <ligand>
        <name>a divalent metal cation</name>
        <dbReference type="ChEBI" id="CHEBI:60240"/>
        <label>2</label>
        <note>catalytic</note>
    </ligand>
</feature>
<feature type="compositionally biased region" description="Acidic residues" evidence="11">
    <location>
        <begin position="35"/>
        <end position="47"/>
    </location>
</feature>
<evidence type="ECO:0000256" key="9">
    <source>
        <dbReference type="HAMAP-Rule" id="MF_03175"/>
    </source>
</evidence>
<name>A0A6H0XUG9_9PEZI</name>
<dbReference type="GO" id="GO:0046872">
    <property type="term" value="F:metal ion binding"/>
    <property type="evidence" value="ECO:0007669"/>
    <property type="project" value="UniProtKB-UniRule"/>
</dbReference>
<feature type="region of interest" description="Disordered" evidence="11">
    <location>
        <begin position="1"/>
        <end position="95"/>
    </location>
</feature>
<dbReference type="InterPro" id="IPR000994">
    <property type="entry name" value="Pept_M24"/>
</dbReference>
<dbReference type="InterPro" id="IPR036388">
    <property type="entry name" value="WH-like_DNA-bd_sf"/>
</dbReference>
<evidence type="ECO:0000313" key="14">
    <source>
        <dbReference type="Proteomes" id="UP000503462"/>
    </source>
</evidence>
<dbReference type="InterPro" id="IPR036005">
    <property type="entry name" value="Creatinase/aminopeptidase-like"/>
</dbReference>
<sequence>MAATTPEADLARLEVSDTTAKPVKTQHTQANGDLDPGESDDDEDAAEEANGTTETATKKKKKRKPKKKKKAASGGGAAAQTEPPRTLVSQLFPNNTYPAGEEVEYLNDNAYRTTSEEKKALDRSNGEWLANYRQAAEVHREVRQYAQRQIKPGMPLTEIAEMIEDGVRHLTGHMGLEEGDNIKGGVAFPTGTNLDHCAAHYSPNAGNKMVFKQENVMKVDFGVHVNGLIVDSAFTVACDPQYDNLLAAVKDATNTGVKLAGIDARLGEIGAGIQEAMESYEVTINGTTYPVKSIRNLNGHTITPWSIHGGSAGKSVPIVKMQTNEKMEEGEVYAIETFGSTGKGIVRDDMETSHYALMSDAPKVPLRISSAKSLLRTIEKNFGTLPFCRRYLDRLGHEKYLLGLNNLVQSGIVQDYPPLCDIKGSYTAQFEHTILLRPNVKEVISRVMTTDIDRDNDKTKRM</sequence>
<evidence type="ECO:0000256" key="2">
    <source>
        <dbReference type="ARBA" id="ARBA00001936"/>
    </source>
</evidence>
<dbReference type="SUPFAM" id="SSF46785">
    <property type="entry name" value="Winged helix' DNA-binding domain"/>
    <property type="match status" value="1"/>
</dbReference>
<dbReference type="PANTHER" id="PTHR45777">
    <property type="entry name" value="METHIONINE AMINOPEPTIDASE 2"/>
    <property type="match status" value="1"/>
</dbReference>
<keyword evidence="7 9" id="KW-0479">Metal-binding</keyword>
<comment type="subcellular location">
    <subcellularLocation>
        <location evidence="9">Cytoplasm</location>
    </subcellularLocation>
</comment>
<comment type="cofactor">
    <cofactor evidence="3">
        <name>Fe(2+)</name>
        <dbReference type="ChEBI" id="CHEBI:29033"/>
    </cofactor>
</comment>
<feature type="binding site" evidence="9">
    <location>
        <position position="431"/>
    </location>
    <ligand>
        <name>a divalent metal cation</name>
        <dbReference type="ChEBI" id="CHEBI:60240"/>
        <label>1</label>
    </ligand>
</feature>
<evidence type="ECO:0000313" key="13">
    <source>
        <dbReference type="EMBL" id="QIW98268.1"/>
    </source>
</evidence>
<evidence type="ECO:0000256" key="1">
    <source>
        <dbReference type="ARBA" id="ARBA00000294"/>
    </source>
</evidence>
<dbReference type="GO" id="GO:0070006">
    <property type="term" value="F:metalloaminopeptidase activity"/>
    <property type="evidence" value="ECO:0007669"/>
    <property type="project" value="UniProtKB-UniRule"/>
</dbReference>
<feature type="binding site" evidence="9">
    <location>
        <position position="231"/>
    </location>
    <ligand>
        <name>a divalent metal cation</name>
        <dbReference type="ChEBI" id="CHEBI:60240"/>
        <label>1</label>
    </ligand>
</feature>
<feature type="binding site" evidence="9">
    <location>
        <position position="308"/>
    </location>
    <ligand>
        <name>substrate</name>
    </ligand>
</feature>
<feature type="binding site" evidence="9">
    <location>
        <position position="300"/>
    </location>
    <ligand>
        <name>a divalent metal cation</name>
        <dbReference type="ChEBI" id="CHEBI:60240"/>
        <label>2</label>
        <note>catalytic</note>
    </ligand>
</feature>
<comment type="similarity">
    <text evidence="9">Belongs to the peptidase M24A family. Methionine aminopeptidase eukaryotic type 2 subfamily.</text>
</comment>
<evidence type="ECO:0000256" key="6">
    <source>
        <dbReference type="ARBA" id="ARBA00022670"/>
    </source>
</evidence>
<comment type="cofactor">
    <cofactor evidence="9">
        <name>Co(2+)</name>
        <dbReference type="ChEBI" id="CHEBI:48828"/>
    </cofactor>
    <cofactor evidence="9">
        <name>Zn(2+)</name>
        <dbReference type="ChEBI" id="CHEBI:29105"/>
    </cofactor>
    <cofactor evidence="9">
        <name>Mn(2+)</name>
        <dbReference type="ChEBI" id="CHEBI:29035"/>
    </cofactor>
    <cofactor evidence="9">
        <name>Fe(2+)</name>
        <dbReference type="ChEBI" id="CHEBI:29033"/>
    </cofactor>
    <text evidence="9">Binds 2 divalent metal cations per subunit. Has a high-affinity and a low affinity metal-binding site. The true nature of the physiological cofactor is under debate. The enzyme is active with cobalt, zinc, manganese or divalent iron ions. Most likely, methionine aminopeptidases function as mononuclear Fe(2+)-metalloproteases under physiological conditions, and the catalytically relevant metal-binding site has been assigned to the histidine-containing high-affinity site.</text>
</comment>
<dbReference type="Gene3D" id="1.10.10.10">
    <property type="entry name" value="Winged helix-like DNA-binding domain superfamily/Winged helix DNA-binding domain"/>
    <property type="match status" value="1"/>
</dbReference>
<evidence type="ECO:0000259" key="12">
    <source>
        <dbReference type="Pfam" id="PF00557"/>
    </source>
</evidence>
<dbReference type="InterPro" id="IPR036390">
    <property type="entry name" value="WH_DNA-bd_sf"/>
</dbReference>
<accession>A0A6H0XUG9</accession>
<keyword evidence="14" id="KW-1185">Reference proteome</keyword>
<dbReference type="GO" id="GO:0005737">
    <property type="term" value="C:cytoplasm"/>
    <property type="evidence" value="ECO:0007669"/>
    <property type="project" value="UniProtKB-SubCell"/>
</dbReference>
<dbReference type="GO" id="GO:0006508">
    <property type="term" value="P:proteolysis"/>
    <property type="evidence" value="ECO:0007669"/>
    <property type="project" value="UniProtKB-KW"/>
</dbReference>
<evidence type="ECO:0000256" key="11">
    <source>
        <dbReference type="SAM" id="MobiDB-lite"/>
    </source>
</evidence>
<keyword evidence="5 9" id="KW-0963">Cytoplasm</keyword>
<dbReference type="PRINTS" id="PR00599">
    <property type="entry name" value="MAPEPTIDASE"/>
</dbReference>
<keyword evidence="4 9" id="KW-0031">Aminopeptidase</keyword>
<dbReference type="NCBIfam" id="TIGR00501">
    <property type="entry name" value="met_pdase_II"/>
    <property type="match status" value="1"/>
</dbReference>
<evidence type="ECO:0000256" key="7">
    <source>
        <dbReference type="ARBA" id="ARBA00022723"/>
    </source>
</evidence>
<evidence type="ECO:0000256" key="3">
    <source>
        <dbReference type="ARBA" id="ARBA00001954"/>
    </source>
</evidence>
<dbReference type="InterPro" id="IPR050247">
    <property type="entry name" value="Met_Aminopeptidase_Type2"/>
</dbReference>
<comment type="catalytic activity">
    <reaction evidence="1 9 10">
        <text>Release of N-terminal amino acids, preferentially methionine, from peptides and arylamides.</text>
        <dbReference type="EC" id="3.4.11.18"/>
    </reaction>
</comment>
<dbReference type="GO" id="GO:0004239">
    <property type="term" value="F:initiator methionyl aminopeptidase activity"/>
    <property type="evidence" value="ECO:0007669"/>
    <property type="project" value="UniProtKB-UniRule"/>
</dbReference>
<dbReference type="OrthoDB" id="7848262at2759"/>
<dbReference type="InterPro" id="IPR001714">
    <property type="entry name" value="Pept_M24_MAP"/>
</dbReference>
<evidence type="ECO:0000256" key="8">
    <source>
        <dbReference type="ARBA" id="ARBA00022801"/>
    </source>
</evidence>
<comment type="cofactor">
    <cofactor evidence="2">
        <name>Mn(2+)</name>
        <dbReference type="ChEBI" id="CHEBI:29035"/>
    </cofactor>
</comment>
<organism evidence="13 14">
    <name type="scientific">Peltaster fructicola</name>
    <dbReference type="NCBI Taxonomy" id="286661"/>
    <lineage>
        <taxon>Eukaryota</taxon>
        <taxon>Fungi</taxon>
        <taxon>Dikarya</taxon>
        <taxon>Ascomycota</taxon>
        <taxon>Pezizomycotina</taxon>
        <taxon>Dothideomycetes</taxon>
        <taxon>Dothideomycetes incertae sedis</taxon>
        <taxon>Peltaster</taxon>
    </lineage>
</organism>
<keyword evidence="8 9" id="KW-0378">Hydrolase</keyword>
<feature type="compositionally biased region" description="Basic residues" evidence="11">
    <location>
        <begin position="58"/>
        <end position="71"/>
    </location>
</feature>
<dbReference type="CDD" id="cd01088">
    <property type="entry name" value="MetAP2"/>
    <property type="match status" value="1"/>
</dbReference>
<dbReference type="Gene3D" id="3.90.230.10">
    <property type="entry name" value="Creatinase/methionine aminopeptidase superfamily"/>
    <property type="match status" value="1"/>
</dbReference>
<reference evidence="13 14" key="1">
    <citation type="journal article" date="2016" name="Sci. Rep.">
        <title>Peltaster fructicola genome reveals evolution from an invasive phytopathogen to an ectophytic parasite.</title>
        <authorList>
            <person name="Xu C."/>
            <person name="Chen H."/>
            <person name="Gleason M.L."/>
            <person name="Xu J.R."/>
            <person name="Liu H."/>
            <person name="Zhang R."/>
            <person name="Sun G."/>
        </authorList>
    </citation>
    <scope>NUCLEOTIDE SEQUENCE [LARGE SCALE GENOMIC DNA]</scope>
    <source>
        <strain evidence="13 14">LNHT1506</strain>
    </source>
</reference>
<dbReference type="InterPro" id="IPR002468">
    <property type="entry name" value="Pept_M24A_MAP2"/>
</dbReference>
<dbReference type="HAMAP" id="MF_03175">
    <property type="entry name" value="MetAP_2_euk"/>
    <property type="match status" value="1"/>
</dbReference>
<comment type="function">
    <text evidence="9 10">Cotranslationally removes the N-terminal methionine from nascent proteins. The N-terminal methionine is often cleaved when the second residue in the primary sequence is small and uncharged (Met-Ala-, Cys, Gly, Pro, Ser, Thr, or Val).</text>
</comment>
<dbReference type="EMBL" id="CP051140">
    <property type="protein sequence ID" value="QIW98268.1"/>
    <property type="molecule type" value="Genomic_DNA"/>
</dbReference>
<protein>
    <recommendedName>
        <fullName evidence="9">Methionine aminopeptidase 2</fullName>
        <shortName evidence="9">MAP 2</shortName>
        <shortName evidence="9">MetAP 2</shortName>
        <ecNumber evidence="9">3.4.11.18</ecNumber>
    </recommendedName>
    <alternativeName>
        <fullName evidence="9">Peptidase M</fullName>
    </alternativeName>
</protein>
<dbReference type="Proteomes" id="UP000503462">
    <property type="component" value="Chromosome 2"/>
</dbReference>
<dbReference type="SUPFAM" id="SSF55920">
    <property type="entry name" value="Creatinase/aminopeptidase"/>
    <property type="match status" value="1"/>
</dbReference>
<dbReference type="EC" id="3.4.11.18" evidence="9"/>
<dbReference type="Pfam" id="PF00557">
    <property type="entry name" value="Peptidase_M24"/>
    <property type="match status" value="1"/>
</dbReference>
<dbReference type="PANTHER" id="PTHR45777:SF2">
    <property type="entry name" value="METHIONINE AMINOPEPTIDASE 2"/>
    <property type="match status" value="1"/>
</dbReference>
<feature type="binding site" evidence="9">
    <location>
        <position position="220"/>
    </location>
    <ligand>
        <name>a divalent metal cation</name>
        <dbReference type="ChEBI" id="CHEBI:60240"/>
        <label>1</label>
    </ligand>
</feature>
<proteinExistence type="inferred from homology"/>
<feature type="binding site" evidence="9">
    <location>
        <position position="336"/>
    </location>
    <ligand>
        <name>a divalent metal cation</name>
        <dbReference type="ChEBI" id="CHEBI:60240"/>
        <label>2</label>
        <note>catalytic</note>
    </ligand>
</feature>
<evidence type="ECO:0000256" key="10">
    <source>
        <dbReference type="RuleBase" id="RU003653"/>
    </source>
</evidence>
<dbReference type="AlphaFoldDB" id="A0A6H0XUG9"/>
<feature type="domain" description="Peptidase M24" evidence="12">
    <location>
        <begin position="131"/>
        <end position="344"/>
    </location>
</feature>
<gene>
    <name evidence="13" type="ORF">AMS68_003786</name>
</gene>
<feature type="binding site" evidence="9">
    <location>
        <position position="431"/>
    </location>
    <ligand>
        <name>a divalent metal cation</name>
        <dbReference type="ChEBI" id="CHEBI:60240"/>
        <label>2</label>
        <note>catalytic</note>
    </ligand>
</feature>
<evidence type="ECO:0000256" key="5">
    <source>
        <dbReference type="ARBA" id="ARBA00022490"/>
    </source>
</evidence>